<feature type="region of interest" description="Disordered" evidence="5">
    <location>
        <begin position="550"/>
        <end position="574"/>
    </location>
</feature>
<feature type="domain" description="EGF-like" evidence="8">
    <location>
        <begin position="393"/>
        <end position="428"/>
    </location>
</feature>
<dbReference type="InterPro" id="IPR000742">
    <property type="entry name" value="EGF"/>
</dbReference>
<feature type="disulfide bond" evidence="3">
    <location>
        <begin position="418"/>
        <end position="427"/>
    </location>
</feature>
<evidence type="ECO:0000256" key="2">
    <source>
        <dbReference type="ARBA" id="ARBA00022737"/>
    </source>
</evidence>
<evidence type="ECO:0000256" key="5">
    <source>
        <dbReference type="SAM" id="MobiDB-lite"/>
    </source>
</evidence>
<name>A0A9P0HCK9_NEZVI</name>
<dbReference type="PROSITE" id="PS00022">
    <property type="entry name" value="EGF_1"/>
    <property type="match status" value="1"/>
</dbReference>
<dbReference type="PROSITE" id="PS50026">
    <property type="entry name" value="EGF_3"/>
    <property type="match status" value="1"/>
</dbReference>
<keyword evidence="6" id="KW-0812">Transmembrane</keyword>
<dbReference type="InterPro" id="IPR050778">
    <property type="entry name" value="Cueball_EGF_LRP_Nidogen"/>
</dbReference>
<keyword evidence="7" id="KW-0732">Signal</keyword>
<dbReference type="PANTHER" id="PTHR46513:SF13">
    <property type="entry name" value="EGF-LIKE DOMAIN-CONTAINING PROTEIN"/>
    <property type="match status" value="1"/>
</dbReference>
<keyword evidence="3" id="KW-1015">Disulfide bond</keyword>
<dbReference type="Gene3D" id="2.10.25.10">
    <property type="entry name" value="Laminin"/>
    <property type="match status" value="2"/>
</dbReference>
<evidence type="ECO:0000256" key="6">
    <source>
        <dbReference type="SAM" id="Phobius"/>
    </source>
</evidence>
<accession>A0A9P0HCK9</accession>
<dbReference type="GO" id="GO:0005886">
    <property type="term" value="C:plasma membrane"/>
    <property type="evidence" value="ECO:0007669"/>
    <property type="project" value="TreeGrafter"/>
</dbReference>
<evidence type="ECO:0000256" key="1">
    <source>
        <dbReference type="ARBA" id="ARBA00022536"/>
    </source>
</evidence>
<dbReference type="InterPro" id="IPR011042">
    <property type="entry name" value="6-blade_b-propeller_TolB-like"/>
</dbReference>
<feature type="repeat" description="LDL-receptor class B" evidence="4">
    <location>
        <begin position="211"/>
        <end position="256"/>
    </location>
</feature>
<dbReference type="GO" id="GO:0042813">
    <property type="term" value="F:Wnt receptor activity"/>
    <property type="evidence" value="ECO:0007669"/>
    <property type="project" value="TreeGrafter"/>
</dbReference>
<feature type="transmembrane region" description="Helical" evidence="6">
    <location>
        <begin position="469"/>
        <end position="493"/>
    </location>
</feature>
<dbReference type="Gene3D" id="2.120.10.30">
    <property type="entry name" value="TolB, C-terminal domain"/>
    <property type="match status" value="1"/>
</dbReference>
<dbReference type="InterPro" id="IPR000033">
    <property type="entry name" value="LDLR_classB_rpt"/>
</dbReference>
<dbReference type="AlphaFoldDB" id="A0A9P0HCK9"/>
<keyword evidence="1 3" id="KW-0245">EGF-like domain</keyword>
<protein>
    <recommendedName>
        <fullName evidence="8">EGF-like domain-containing protein</fullName>
    </recommendedName>
</protein>
<dbReference type="SUPFAM" id="SSF63825">
    <property type="entry name" value="YWTD domain"/>
    <property type="match status" value="1"/>
</dbReference>
<dbReference type="PROSITE" id="PS01186">
    <property type="entry name" value="EGF_2"/>
    <property type="match status" value="1"/>
</dbReference>
<evidence type="ECO:0000313" key="9">
    <source>
        <dbReference type="EMBL" id="CAH1399539.1"/>
    </source>
</evidence>
<reference evidence="9" key="1">
    <citation type="submission" date="2022-01" db="EMBL/GenBank/DDBJ databases">
        <authorList>
            <person name="King R."/>
        </authorList>
    </citation>
    <scope>NUCLEOTIDE SEQUENCE</scope>
</reference>
<keyword evidence="6" id="KW-0472">Membrane</keyword>
<evidence type="ECO:0000256" key="3">
    <source>
        <dbReference type="PROSITE-ProRule" id="PRU00076"/>
    </source>
</evidence>
<keyword evidence="10" id="KW-1185">Reference proteome</keyword>
<feature type="signal peptide" evidence="7">
    <location>
        <begin position="1"/>
        <end position="19"/>
    </location>
</feature>
<dbReference type="SMART" id="SM00181">
    <property type="entry name" value="EGF"/>
    <property type="match status" value="3"/>
</dbReference>
<organism evidence="9 10">
    <name type="scientific">Nezara viridula</name>
    <name type="common">Southern green stink bug</name>
    <name type="synonym">Cimex viridulus</name>
    <dbReference type="NCBI Taxonomy" id="85310"/>
    <lineage>
        <taxon>Eukaryota</taxon>
        <taxon>Metazoa</taxon>
        <taxon>Ecdysozoa</taxon>
        <taxon>Arthropoda</taxon>
        <taxon>Hexapoda</taxon>
        <taxon>Insecta</taxon>
        <taxon>Pterygota</taxon>
        <taxon>Neoptera</taxon>
        <taxon>Paraneoptera</taxon>
        <taxon>Hemiptera</taxon>
        <taxon>Heteroptera</taxon>
        <taxon>Panheteroptera</taxon>
        <taxon>Pentatomomorpha</taxon>
        <taxon>Pentatomoidea</taxon>
        <taxon>Pentatomidae</taxon>
        <taxon>Pentatominae</taxon>
        <taxon>Nezara</taxon>
    </lineage>
</organism>
<dbReference type="OrthoDB" id="382013at2759"/>
<keyword evidence="6" id="KW-1133">Transmembrane helix</keyword>
<gene>
    <name evidence="9" type="ORF">NEZAVI_LOCUS8970</name>
</gene>
<dbReference type="Proteomes" id="UP001152798">
    <property type="component" value="Chromosome 4"/>
</dbReference>
<dbReference type="PROSITE" id="PS51120">
    <property type="entry name" value="LDLRB"/>
    <property type="match status" value="1"/>
</dbReference>
<keyword evidence="2" id="KW-0677">Repeat</keyword>
<comment type="caution">
    <text evidence="3">Lacks conserved residue(s) required for the propagation of feature annotation.</text>
</comment>
<evidence type="ECO:0000256" key="7">
    <source>
        <dbReference type="SAM" id="SignalP"/>
    </source>
</evidence>
<dbReference type="PANTHER" id="PTHR46513">
    <property type="entry name" value="VITELLOGENIN RECEPTOR-LIKE PROTEIN-RELATED-RELATED"/>
    <property type="match status" value="1"/>
</dbReference>
<dbReference type="GO" id="GO:0017147">
    <property type="term" value="F:Wnt-protein binding"/>
    <property type="evidence" value="ECO:0007669"/>
    <property type="project" value="TreeGrafter"/>
</dbReference>
<feature type="chain" id="PRO_5040432408" description="EGF-like domain-containing protein" evidence="7">
    <location>
        <begin position="20"/>
        <end position="574"/>
    </location>
</feature>
<dbReference type="GO" id="GO:0060070">
    <property type="term" value="P:canonical Wnt signaling pathway"/>
    <property type="evidence" value="ECO:0007669"/>
    <property type="project" value="TreeGrafter"/>
</dbReference>
<evidence type="ECO:0000256" key="4">
    <source>
        <dbReference type="PROSITE-ProRule" id="PRU00461"/>
    </source>
</evidence>
<evidence type="ECO:0000259" key="8">
    <source>
        <dbReference type="PROSITE" id="PS50026"/>
    </source>
</evidence>
<sequence length="574" mass="63922">MANSLLLLLLGLFISSASCNWDFAVLTTKFLHIITGGSKGNEINIGLEEAWALTYDPIYSFHYFAADSHSNASIFRVQVSREGTFGNIEPLVRKQPGRIYGLAYDFESDTIFWTLGQNIYHSQLSTQVNLTDGKLVRKQKTTSDLAEEKILHAFQGDDYPLAIAVEPCSKYIYWSYRSSRIDRSRMDGTLMETVINGLNIPIAITIVQSERKIYWVDEGPGLVMKIGRAGLDGSLVETVMKSMDLQPTSLVVKTSSSAQDSNSIYWTDNLKRQLLKYDLDHQTADVIHNYTTEGELVGLASADAFAYLDQHVCAHLIKKKSEIPFEVIHPSQLPCVQGTYSSSEDSCICTPGYIGTLCETSICYNYCVQGECAMYNGKPICKCPVGRSGKRCEVDECIGYCYNGKCSLEEGRGKQCTCDPGWSGERCDLSEEFCTYVCHKGLWSKFNCSCDEIKAAALTESDDTYQWKVGVFSLAGVVGILVVVILALAVRTFTLGRRPRLRRTYKVTHPRSNKPQPAKTSPDCAIAIENCCNMNICETPCYEPELRLSSGKSKKEEKKGLLGEMEVQPDLENI</sequence>
<dbReference type="EMBL" id="OV725080">
    <property type="protein sequence ID" value="CAH1399539.1"/>
    <property type="molecule type" value="Genomic_DNA"/>
</dbReference>
<evidence type="ECO:0000313" key="10">
    <source>
        <dbReference type="Proteomes" id="UP001152798"/>
    </source>
</evidence>
<dbReference type="SMART" id="SM00135">
    <property type="entry name" value="LY"/>
    <property type="match status" value="2"/>
</dbReference>
<proteinExistence type="predicted"/>